<reference evidence="2 3" key="1">
    <citation type="journal article" date="2012" name="Genome Biol.">
        <title>Genome and low-iron response of an oceanic diatom adapted to chronic iron limitation.</title>
        <authorList>
            <person name="Lommer M."/>
            <person name="Specht M."/>
            <person name="Roy A.S."/>
            <person name="Kraemer L."/>
            <person name="Andreson R."/>
            <person name="Gutowska M.A."/>
            <person name="Wolf J."/>
            <person name="Bergner S.V."/>
            <person name="Schilhabel M.B."/>
            <person name="Klostermeier U.C."/>
            <person name="Beiko R.G."/>
            <person name="Rosenstiel P."/>
            <person name="Hippler M."/>
            <person name="Laroche J."/>
        </authorList>
    </citation>
    <scope>NUCLEOTIDE SEQUENCE [LARGE SCALE GENOMIC DNA]</scope>
    <source>
        <strain evidence="2 3">CCMP1005</strain>
    </source>
</reference>
<accession>K0RVJ2</accession>
<protein>
    <submittedName>
        <fullName evidence="2">Uncharacterized protein</fullName>
    </submittedName>
</protein>
<proteinExistence type="predicted"/>
<name>K0RVJ2_THAOC</name>
<evidence type="ECO:0000313" key="2">
    <source>
        <dbReference type="EMBL" id="EJK52866.1"/>
    </source>
</evidence>
<evidence type="ECO:0000313" key="3">
    <source>
        <dbReference type="Proteomes" id="UP000266841"/>
    </source>
</evidence>
<sequence>MGPAIEARVAKIVQEVESLHEEKPAAEGPSREAEAAEGRSRGGRRLHNVRPTKDTIVRTGGGPTQGLGRVSVDRWMPNKTDRFDGTIAPRRIQVAGQLLPYNNEIPQAGGAVVGVGFRLRPERQCMLFFVAPNALDSGPINSIFPLQAPPKKWAQLNQILEREDAVIGVSAEEFIKHCTDEMDVPYDWRTNWHLQ</sequence>
<organism evidence="2 3">
    <name type="scientific">Thalassiosira oceanica</name>
    <name type="common">Marine diatom</name>
    <dbReference type="NCBI Taxonomy" id="159749"/>
    <lineage>
        <taxon>Eukaryota</taxon>
        <taxon>Sar</taxon>
        <taxon>Stramenopiles</taxon>
        <taxon>Ochrophyta</taxon>
        <taxon>Bacillariophyta</taxon>
        <taxon>Coscinodiscophyceae</taxon>
        <taxon>Thalassiosirophycidae</taxon>
        <taxon>Thalassiosirales</taxon>
        <taxon>Thalassiosiraceae</taxon>
        <taxon>Thalassiosira</taxon>
    </lineage>
</organism>
<feature type="compositionally biased region" description="Basic and acidic residues" evidence="1">
    <location>
        <begin position="19"/>
        <end position="40"/>
    </location>
</feature>
<evidence type="ECO:0000256" key="1">
    <source>
        <dbReference type="SAM" id="MobiDB-lite"/>
    </source>
</evidence>
<dbReference type="AlphaFoldDB" id="K0RVJ2"/>
<keyword evidence="3" id="KW-1185">Reference proteome</keyword>
<comment type="caution">
    <text evidence="2">The sequence shown here is derived from an EMBL/GenBank/DDBJ whole genome shotgun (WGS) entry which is preliminary data.</text>
</comment>
<dbReference type="Proteomes" id="UP000266841">
    <property type="component" value="Unassembled WGS sequence"/>
</dbReference>
<gene>
    <name evidence="2" type="ORF">THAOC_27814</name>
</gene>
<feature type="non-terminal residue" evidence="2">
    <location>
        <position position="195"/>
    </location>
</feature>
<feature type="region of interest" description="Disordered" evidence="1">
    <location>
        <begin position="19"/>
        <end position="49"/>
    </location>
</feature>
<dbReference type="EMBL" id="AGNL01039105">
    <property type="protein sequence ID" value="EJK52866.1"/>
    <property type="molecule type" value="Genomic_DNA"/>
</dbReference>